<reference evidence="3 4" key="1">
    <citation type="submission" date="2021-01" db="EMBL/GenBank/DDBJ databases">
        <title>Whole genome shotgun sequence of Asanoa siamensis NBRC 107932.</title>
        <authorList>
            <person name="Komaki H."/>
            <person name="Tamura T."/>
        </authorList>
    </citation>
    <scope>NUCLEOTIDE SEQUENCE [LARGE SCALE GENOMIC DNA]</scope>
    <source>
        <strain evidence="3 4">NBRC 107932</strain>
    </source>
</reference>
<sequence length="246" mass="25347">MRVEISVESLDGVRIAARAGAARVELCAGLSDGGLTPSVALIEAAAELAEVHVLVRPRPGDFHYSRDEVDLVVRDIAVARRHGAAGVVVGALAGDGTVAAECARFVDAAEGLETTFHRAIDVSADSRQALDRLADLGFTRVLTSGRRRSVLDGAPLIKELATRTGVTVMACGGVRAANAALVVAATGVEDLHAAPRRPVGTARAGDLSYAGVGVPPGYDRLETDPDEVAALCAEGRAVSGRTPTRP</sequence>
<dbReference type="Pfam" id="PF03932">
    <property type="entry name" value="CutC"/>
    <property type="match status" value="1"/>
</dbReference>
<dbReference type="PANTHER" id="PTHR12598:SF0">
    <property type="entry name" value="COPPER HOMEOSTASIS PROTEIN CUTC HOMOLOG"/>
    <property type="match status" value="1"/>
</dbReference>
<dbReference type="Gene3D" id="3.20.20.380">
    <property type="entry name" value="Copper homeostasis (CutC) domain"/>
    <property type="match status" value="1"/>
</dbReference>
<comment type="caution">
    <text evidence="2">Once thought to be involved in copper homeostasis, experiments in E.coli have shown this is not the case.</text>
</comment>
<accession>A0ABQ4CUZ0</accession>
<dbReference type="InterPro" id="IPR005627">
    <property type="entry name" value="CutC-like"/>
</dbReference>
<keyword evidence="2" id="KW-0963">Cytoplasm</keyword>
<keyword evidence="4" id="KW-1185">Reference proteome</keyword>
<protein>
    <recommendedName>
        <fullName evidence="2">PF03932 family protein CutC</fullName>
    </recommendedName>
</protein>
<comment type="subcellular location">
    <subcellularLocation>
        <location evidence="2">Cytoplasm</location>
    </subcellularLocation>
</comment>
<dbReference type="HAMAP" id="MF_00795">
    <property type="entry name" value="CutC"/>
    <property type="match status" value="1"/>
</dbReference>
<organism evidence="3 4">
    <name type="scientific">Asanoa siamensis</name>
    <dbReference type="NCBI Taxonomy" id="926357"/>
    <lineage>
        <taxon>Bacteria</taxon>
        <taxon>Bacillati</taxon>
        <taxon>Actinomycetota</taxon>
        <taxon>Actinomycetes</taxon>
        <taxon>Micromonosporales</taxon>
        <taxon>Micromonosporaceae</taxon>
        <taxon>Asanoa</taxon>
    </lineage>
</organism>
<evidence type="ECO:0000256" key="2">
    <source>
        <dbReference type="HAMAP-Rule" id="MF_00795"/>
    </source>
</evidence>
<dbReference type="Proteomes" id="UP000604117">
    <property type="component" value="Unassembled WGS sequence"/>
</dbReference>
<evidence type="ECO:0000313" key="4">
    <source>
        <dbReference type="Proteomes" id="UP000604117"/>
    </source>
</evidence>
<comment type="caution">
    <text evidence="3">The sequence shown here is derived from an EMBL/GenBank/DDBJ whole genome shotgun (WGS) entry which is preliminary data.</text>
</comment>
<dbReference type="SUPFAM" id="SSF110395">
    <property type="entry name" value="CutC-like"/>
    <property type="match status" value="1"/>
</dbReference>
<evidence type="ECO:0000256" key="1">
    <source>
        <dbReference type="ARBA" id="ARBA00007768"/>
    </source>
</evidence>
<dbReference type="PANTHER" id="PTHR12598">
    <property type="entry name" value="COPPER HOMEOSTASIS PROTEIN CUTC"/>
    <property type="match status" value="1"/>
</dbReference>
<proteinExistence type="inferred from homology"/>
<evidence type="ECO:0000313" key="3">
    <source>
        <dbReference type="EMBL" id="GIF75101.1"/>
    </source>
</evidence>
<dbReference type="RefSeq" id="WP_203715984.1">
    <property type="nucleotide sequence ID" value="NZ_BONE01000039.1"/>
</dbReference>
<gene>
    <name evidence="2 3" type="primary">cutC</name>
    <name evidence="3" type="ORF">Asi02nite_46190</name>
</gene>
<dbReference type="InterPro" id="IPR036822">
    <property type="entry name" value="CutC-like_dom_sf"/>
</dbReference>
<comment type="similarity">
    <text evidence="1 2">Belongs to the CutC family.</text>
</comment>
<name>A0ABQ4CUZ0_9ACTN</name>
<dbReference type="EMBL" id="BONE01000039">
    <property type="protein sequence ID" value="GIF75101.1"/>
    <property type="molecule type" value="Genomic_DNA"/>
</dbReference>